<dbReference type="CDD" id="cd08048">
    <property type="entry name" value="HFD_TAF11"/>
    <property type="match status" value="1"/>
</dbReference>
<evidence type="ECO:0000256" key="2">
    <source>
        <dbReference type="ARBA" id="ARBA00009788"/>
    </source>
</evidence>
<evidence type="ECO:0000259" key="7">
    <source>
        <dbReference type="Pfam" id="PF04719"/>
    </source>
</evidence>
<dbReference type="GO" id="GO:0016251">
    <property type="term" value="F:RNA polymerase II general transcription initiation factor activity"/>
    <property type="evidence" value="ECO:0007669"/>
    <property type="project" value="TreeGrafter"/>
</dbReference>
<evidence type="ECO:0000256" key="3">
    <source>
        <dbReference type="ARBA" id="ARBA00023015"/>
    </source>
</evidence>
<feature type="compositionally biased region" description="Acidic residues" evidence="6">
    <location>
        <begin position="91"/>
        <end position="102"/>
    </location>
</feature>
<evidence type="ECO:0000256" key="1">
    <source>
        <dbReference type="ARBA" id="ARBA00004123"/>
    </source>
</evidence>
<dbReference type="FunCoup" id="A0A4Q1BG67">
    <property type="interactions" value="233"/>
</dbReference>
<keyword evidence="9" id="KW-1185">Reference proteome</keyword>
<dbReference type="Proteomes" id="UP000289152">
    <property type="component" value="Unassembled WGS sequence"/>
</dbReference>
<keyword evidence="3" id="KW-0805">Transcription regulation</keyword>
<dbReference type="InParanoid" id="A0A4Q1BG67"/>
<comment type="subcellular location">
    <subcellularLocation>
        <location evidence="1">Nucleus</location>
    </subcellularLocation>
</comment>
<sequence length="233" mass="26258">MSQHNLALPTSTTYKLSPTRTPTPSHLQSSSGSTNLTGDTNTPITKKPIGKKRRRPRPTTLDQTRALDENDDVSDSEILAAPTSRRAVSEASDEEEDEEGEVEEVRDKGEVEEEEEGKGVVKRRRKRMMETNMLRGLMDSDQAKRYDTFYSVILPKQAVSRLNREFFDQHIKPSLSQIVAGLGKIYLAEIIELAKEVQAEQKATGALKPEHLRIAKERWEDTTGKTVKPSLKR</sequence>
<evidence type="ECO:0000313" key="9">
    <source>
        <dbReference type="Proteomes" id="UP000289152"/>
    </source>
</evidence>
<evidence type="ECO:0000256" key="4">
    <source>
        <dbReference type="ARBA" id="ARBA00023163"/>
    </source>
</evidence>
<dbReference type="AlphaFoldDB" id="A0A4Q1BG67"/>
<dbReference type="VEuPathDB" id="FungiDB:TREMEDRAFT_58805"/>
<dbReference type="PANTHER" id="PTHR13218:SF8">
    <property type="entry name" value="TRANSCRIPTION INITIATION FACTOR TFIID SUBUNIT 11"/>
    <property type="match status" value="1"/>
</dbReference>
<feature type="region of interest" description="Disordered" evidence="6">
    <location>
        <begin position="1"/>
        <end position="122"/>
    </location>
</feature>
<proteinExistence type="inferred from homology"/>
<dbReference type="InterPro" id="IPR045127">
    <property type="entry name" value="TAF11-like"/>
</dbReference>
<comment type="similarity">
    <text evidence="2">Belongs to the TAF11 family.</text>
</comment>
<feature type="compositionally biased region" description="Basic residues" evidence="6">
    <location>
        <begin position="48"/>
        <end position="57"/>
    </location>
</feature>
<name>A0A4Q1BG67_TREME</name>
<dbReference type="Gene3D" id="1.10.20.10">
    <property type="entry name" value="Histone, subunit A"/>
    <property type="match status" value="1"/>
</dbReference>
<dbReference type="OrthoDB" id="28335at2759"/>
<gene>
    <name evidence="8" type="ORF">M231_06535</name>
</gene>
<organism evidence="8 9">
    <name type="scientific">Tremella mesenterica</name>
    <name type="common">Jelly fungus</name>
    <dbReference type="NCBI Taxonomy" id="5217"/>
    <lineage>
        <taxon>Eukaryota</taxon>
        <taxon>Fungi</taxon>
        <taxon>Dikarya</taxon>
        <taxon>Basidiomycota</taxon>
        <taxon>Agaricomycotina</taxon>
        <taxon>Tremellomycetes</taxon>
        <taxon>Tremellales</taxon>
        <taxon>Tremellaceae</taxon>
        <taxon>Tremella</taxon>
    </lineage>
</organism>
<dbReference type="STRING" id="5217.A0A4Q1BG67"/>
<reference evidence="8 9" key="1">
    <citation type="submission" date="2016-06" db="EMBL/GenBank/DDBJ databases">
        <title>Evolution of pathogenesis and genome organization in the Tremellales.</title>
        <authorList>
            <person name="Cuomo C."/>
            <person name="Litvintseva A."/>
            <person name="Heitman J."/>
            <person name="Chen Y."/>
            <person name="Sun S."/>
            <person name="Springer D."/>
            <person name="Dromer F."/>
            <person name="Young S."/>
            <person name="Zeng Q."/>
            <person name="Chapman S."/>
            <person name="Gujja S."/>
            <person name="Saif S."/>
            <person name="Birren B."/>
        </authorList>
    </citation>
    <scope>NUCLEOTIDE SEQUENCE [LARGE SCALE GENOMIC DNA]</scope>
    <source>
        <strain evidence="8 9">ATCC 28783</strain>
    </source>
</reference>
<dbReference type="PANTHER" id="PTHR13218">
    <property type="entry name" value="TRANSCRIPTION INITIATION FACTOR TFIID SUBUNIT 11-RELATED"/>
    <property type="match status" value="1"/>
</dbReference>
<evidence type="ECO:0000313" key="8">
    <source>
        <dbReference type="EMBL" id="RXK36191.1"/>
    </source>
</evidence>
<dbReference type="EMBL" id="SDIL01000105">
    <property type="protein sequence ID" value="RXK36191.1"/>
    <property type="molecule type" value="Genomic_DNA"/>
</dbReference>
<dbReference type="GO" id="GO:0051123">
    <property type="term" value="P:RNA polymerase II preinitiation complex assembly"/>
    <property type="evidence" value="ECO:0007669"/>
    <property type="project" value="InterPro"/>
</dbReference>
<keyword evidence="4" id="KW-0804">Transcription</keyword>
<dbReference type="Pfam" id="PF04719">
    <property type="entry name" value="TAFII28"/>
    <property type="match status" value="1"/>
</dbReference>
<evidence type="ECO:0000256" key="6">
    <source>
        <dbReference type="SAM" id="MobiDB-lite"/>
    </source>
</evidence>
<dbReference type="InterPro" id="IPR006809">
    <property type="entry name" value="TAFII28_dom"/>
</dbReference>
<dbReference type="GO" id="GO:0046982">
    <property type="term" value="F:protein heterodimerization activity"/>
    <property type="evidence" value="ECO:0007669"/>
    <property type="project" value="InterPro"/>
</dbReference>
<evidence type="ECO:0000256" key="5">
    <source>
        <dbReference type="ARBA" id="ARBA00023242"/>
    </source>
</evidence>
<dbReference type="SUPFAM" id="SSF47113">
    <property type="entry name" value="Histone-fold"/>
    <property type="match status" value="1"/>
</dbReference>
<keyword evidence="5" id="KW-0539">Nucleus</keyword>
<comment type="caution">
    <text evidence="8">The sequence shown here is derived from an EMBL/GenBank/DDBJ whole genome shotgun (WGS) entry which is preliminary data.</text>
</comment>
<feature type="domain" description="TAFII28-like protein" evidence="7">
    <location>
        <begin position="137"/>
        <end position="218"/>
    </location>
</feature>
<feature type="compositionally biased region" description="Polar residues" evidence="6">
    <location>
        <begin position="1"/>
        <end position="41"/>
    </location>
</feature>
<accession>A0A4Q1BG67</accession>
<dbReference type="InterPro" id="IPR009072">
    <property type="entry name" value="Histone-fold"/>
</dbReference>
<dbReference type="GO" id="GO:0005669">
    <property type="term" value="C:transcription factor TFIID complex"/>
    <property type="evidence" value="ECO:0007669"/>
    <property type="project" value="InterPro"/>
</dbReference>
<protein>
    <recommendedName>
        <fullName evidence="7">TAFII28-like protein domain-containing protein</fullName>
    </recommendedName>
</protein>